<sequence length="80" mass="8413">MQIELNEVLASKVETLATATGKDAHGVVEAAIETFAWTTTAEAAGKTVLAASKSDEGTWVEEAFLSDADFRKAPEADVAE</sequence>
<dbReference type="EMBL" id="MF285618">
    <property type="protein sequence ID" value="ATA65404.1"/>
    <property type="molecule type" value="Genomic_DNA"/>
</dbReference>
<dbReference type="Proteomes" id="UP000223363">
    <property type="component" value="Segment"/>
</dbReference>
<organism evidence="1 2">
    <name type="scientific">Serratia phage vB_SmaM_ 2050HW</name>
    <dbReference type="NCBI Taxonomy" id="2024252"/>
    <lineage>
        <taxon>Viruses</taxon>
        <taxon>Duplodnaviria</taxon>
        <taxon>Heunggongvirae</taxon>
        <taxon>Uroviricota</taxon>
        <taxon>Caudoviricetes</taxon>
        <taxon>Chimalliviridae</taxon>
        <taxon>Moabitevirus</taxon>
        <taxon>Moabitevirus mv2050HW</taxon>
    </lineage>
</organism>
<reference evidence="2" key="1">
    <citation type="submission" date="2017-06" db="EMBL/GenBank/DDBJ databases">
        <authorList>
            <person name="Zhao X."/>
        </authorList>
    </citation>
    <scope>NUCLEOTIDE SEQUENCE [LARGE SCALE GENOMIC DNA]</scope>
</reference>
<accession>A0A289ZTE0</accession>
<evidence type="ECO:0000313" key="2">
    <source>
        <dbReference type="Proteomes" id="UP000223363"/>
    </source>
</evidence>
<protein>
    <submittedName>
        <fullName evidence="1">Uncharacterized protein</fullName>
    </submittedName>
</protein>
<proteinExistence type="predicted"/>
<keyword evidence="2" id="KW-1185">Reference proteome</keyword>
<name>A0A289ZTE0_9CAUD</name>
<gene>
    <name evidence="1" type="ORF">2050HW_00069</name>
</gene>
<evidence type="ECO:0000313" key="1">
    <source>
        <dbReference type="EMBL" id="ATA65404.1"/>
    </source>
</evidence>